<reference evidence="2 3" key="1">
    <citation type="journal article" date="2024" name="bioRxiv">
        <title>A reference genome for Trichogramma kaykai: A tiny desert-dwelling parasitoid wasp with competing sex-ratio distorters.</title>
        <authorList>
            <person name="Culotta J."/>
            <person name="Lindsey A.R."/>
        </authorList>
    </citation>
    <scope>NUCLEOTIDE SEQUENCE [LARGE SCALE GENOMIC DNA]</scope>
    <source>
        <strain evidence="2 3">KSX58</strain>
    </source>
</reference>
<proteinExistence type="predicted"/>
<evidence type="ECO:0000313" key="3">
    <source>
        <dbReference type="Proteomes" id="UP001627154"/>
    </source>
</evidence>
<feature type="compositionally biased region" description="Basic residues" evidence="1">
    <location>
        <begin position="374"/>
        <end position="385"/>
    </location>
</feature>
<evidence type="ECO:0000256" key="1">
    <source>
        <dbReference type="SAM" id="MobiDB-lite"/>
    </source>
</evidence>
<feature type="region of interest" description="Disordered" evidence="1">
    <location>
        <begin position="198"/>
        <end position="256"/>
    </location>
</feature>
<name>A0ABD2W525_9HYME</name>
<evidence type="ECO:0008006" key="4">
    <source>
        <dbReference type="Google" id="ProtNLM"/>
    </source>
</evidence>
<gene>
    <name evidence="2" type="ORF">TKK_017040</name>
</gene>
<organism evidence="2 3">
    <name type="scientific">Trichogramma kaykai</name>
    <dbReference type="NCBI Taxonomy" id="54128"/>
    <lineage>
        <taxon>Eukaryota</taxon>
        <taxon>Metazoa</taxon>
        <taxon>Ecdysozoa</taxon>
        <taxon>Arthropoda</taxon>
        <taxon>Hexapoda</taxon>
        <taxon>Insecta</taxon>
        <taxon>Pterygota</taxon>
        <taxon>Neoptera</taxon>
        <taxon>Endopterygota</taxon>
        <taxon>Hymenoptera</taxon>
        <taxon>Apocrita</taxon>
        <taxon>Proctotrupomorpha</taxon>
        <taxon>Chalcidoidea</taxon>
        <taxon>Trichogrammatidae</taxon>
        <taxon>Trichogramma</taxon>
    </lineage>
</organism>
<dbReference type="AlphaFoldDB" id="A0ABD2W525"/>
<keyword evidence="3" id="KW-1185">Reference proteome</keyword>
<dbReference type="InterPro" id="IPR036875">
    <property type="entry name" value="Znf_CCHC_sf"/>
</dbReference>
<dbReference type="EMBL" id="JBJJXI010000136">
    <property type="protein sequence ID" value="KAL3387963.1"/>
    <property type="molecule type" value="Genomic_DNA"/>
</dbReference>
<dbReference type="Proteomes" id="UP001627154">
    <property type="component" value="Unassembled WGS sequence"/>
</dbReference>
<feature type="region of interest" description="Disordered" evidence="1">
    <location>
        <begin position="288"/>
        <end position="312"/>
    </location>
</feature>
<protein>
    <recommendedName>
        <fullName evidence="4">CCHC-type domain-containing protein</fullName>
    </recommendedName>
</protein>
<feature type="compositionally biased region" description="Polar residues" evidence="1">
    <location>
        <begin position="212"/>
        <end position="230"/>
    </location>
</feature>
<feature type="compositionally biased region" description="Basic and acidic residues" evidence="1">
    <location>
        <begin position="387"/>
        <end position="397"/>
    </location>
</feature>
<accession>A0ABD2W525</accession>
<feature type="region of interest" description="Disordered" evidence="1">
    <location>
        <begin position="353"/>
        <end position="410"/>
    </location>
</feature>
<feature type="compositionally biased region" description="Polar residues" evidence="1">
    <location>
        <begin position="97"/>
        <end position="108"/>
    </location>
</feature>
<sequence>MRRIFSKTKMISDTDKENSNSLYLPTANISQHYIATASDEECRALFEKRFPQLIELWDAMEQKKAAGVTCDTGFEDFGSVRTGRDQLLNLNDEDNNAAGSENGTQQVPPSEHNEILDDPILKSPTNPFNGEAARDFLSNYAFPTIQQQATGAYSRNITSANNEPNATYDVRHTSGNLISMGLGAQQNRLETREGYVANGNIYGSRPPAKQSVIGQNSNDESKAPNTNKCPNRNIKFDSDYLESSSRRGDNGSYLADKSSYVPSSYSMFTDIMKQVPKFDATTASSHYDARTKQEVAPPTLPLPKSDSTAESSGKAAKKVKCQICRMDGHEANTCFKLQRLLPVCTSCLEEGHEGKQCSKNRNSSGEQGDSGKSKGNHKNFKKFNKNNKSDKSNKENDAGENQQPKNVEKN</sequence>
<dbReference type="SUPFAM" id="SSF57756">
    <property type="entry name" value="Retrovirus zinc finger-like domains"/>
    <property type="match status" value="1"/>
</dbReference>
<feature type="compositionally biased region" description="Polar residues" evidence="1">
    <location>
        <begin position="357"/>
        <end position="367"/>
    </location>
</feature>
<feature type="compositionally biased region" description="Basic and acidic residues" evidence="1">
    <location>
        <begin position="234"/>
        <end position="249"/>
    </location>
</feature>
<evidence type="ECO:0000313" key="2">
    <source>
        <dbReference type="EMBL" id="KAL3387963.1"/>
    </source>
</evidence>
<comment type="caution">
    <text evidence="2">The sequence shown here is derived from an EMBL/GenBank/DDBJ whole genome shotgun (WGS) entry which is preliminary data.</text>
</comment>
<feature type="compositionally biased region" description="Polar residues" evidence="1">
    <location>
        <begin position="399"/>
        <end position="410"/>
    </location>
</feature>
<feature type="region of interest" description="Disordered" evidence="1">
    <location>
        <begin position="90"/>
        <end position="117"/>
    </location>
</feature>